<dbReference type="SUPFAM" id="SSF103088">
    <property type="entry name" value="OmpA-like"/>
    <property type="match status" value="1"/>
</dbReference>
<dbReference type="EMBL" id="AMRI01000011">
    <property type="protein sequence ID" value="EKE73962.1"/>
    <property type="molecule type" value="Genomic_DNA"/>
</dbReference>
<dbReference type="Proteomes" id="UP000006755">
    <property type="component" value="Unassembled WGS sequence"/>
</dbReference>
<dbReference type="PANTHER" id="PTHR30329">
    <property type="entry name" value="STATOR ELEMENT OF FLAGELLAR MOTOR COMPLEX"/>
    <property type="match status" value="1"/>
</dbReference>
<dbReference type="eggNOG" id="COG2885">
    <property type="taxonomic scope" value="Bacteria"/>
</dbReference>
<name>K2JHA8_9GAMM</name>
<comment type="caution">
    <text evidence="3">The sequence shown here is derived from an EMBL/GenBank/DDBJ whole genome shotgun (WGS) entry which is preliminary data.</text>
</comment>
<dbReference type="Pfam" id="PF18393">
    <property type="entry name" value="MotY_N"/>
    <property type="match status" value="1"/>
</dbReference>
<dbReference type="PANTHER" id="PTHR30329:SF17">
    <property type="entry name" value="LIPOPROTEIN YFIB-RELATED"/>
    <property type="match status" value="1"/>
</dbReference>
<evidence type="ECO:0000313" key="3">
    <source>
        <dbReference type="EMBL" id="EKE73962.1"/>
    </source>
</evidence>
<dbReference type="GO" id="GO:0016020">
    <property type="term" value="C:membrane"/>
    <property type="evidence" value="ECO:0007669"/>
    <property type="project" value="UniProtKB-UniRule"/>
</dbReference>
<dbReference type="Pfam" id="PF00691">
    <property type="entry name" value="OmpA"/>
    <property type="match status" value="1"/>
</dbReference>
<feature type="domain" description="OmpA-like" evidence="2">
    <location>
        <begin position="131"/>
        <end position="249"/>
    </location>
</feature>
<dbReference type="InterPro" id="IPR041544">
    <property type="entry name" value="MotY_N"/>
</dbReference>
<dbReference type="Gene3D" id="2.60.40.2540">
    <property type="match status" value="1"/>
</dbReference>
<accession>K2JHA8</accession>
<dbReference type="AlphaFoldDB" id="K2JHA8"/>
<evidence type="ECO:0000256" key="1">
    <source>
        <dbReference type="PROSITE-ProRule" id="PRU00473"/>
    </source>
</evidence>
<dbReference type="PRINTS" id="PR01023">
    <property type="entry name" value="NAFLGMOTY"/>
</dbReference>
<proteinExistence type="predicted"/>
<keyword evidence="4" id="KW-1185">Reference proteome</keyword>
<dbReference type="InterPro" id="IPR050330">
    <property type="entry name" value="Bact_OuterMem_StrucFunc"/>
</dbReference>
<protein>
    <recommendedName>
        <fullName evidence="2">OmpA-like domain-containing protein</fullName>
    </recommendedName>
</protein>
<dbReference type="RefSeq" id="WP_008484366.1">
    <property type="nucleotide sequence ID" value="NZ_AMRI01000011.1"/>
</dbReference>
<dbReference type="InterPro" id="IPR036737">
    <property type="entry name" value="OmpA-like_sf"/>
</dbReference>
<organism evidence="3 4">
    <name type="scientific">Gallaecimonas xiamenensis 3-C-1</name>
    <dbReference type="NCBI Taxonomy" id="745411"/>
    <lineage>
        <taxon>Bacteria</taxon>
        <taxon>Pseudomonadati</taxon>
        <taxon>Pseudomonadota</taxon>
        <taxon>Gammaproteobacteria</taxon>
        <taxon>Enterobacterales</taxon>
        <taxon>Gallaecimonadaceae</taxon>
        <taxon>Gallaecimonas</taxon>
    </lineage>
</organism>
<dbReference type="STRING" id="745411.B3C1_09093"/>
<reference evidence="3 4" key="1">
    <citation type="journal article" date="2012" name="J. Bacteriol.">
        <title>Genome Sequence of Gallaecimonas xiamenensis Type Strain 3-C-1.</title>
        <authorList>
            <person name="Lai Q."/>
            <person name="Wang L."/>
            <person name="Wang W."/>
            <person name="Shao Z."/>
        </authorList>
    </citation>
    <scope>NUCLEOTIDE SEQUENCE [LARGE SCALE GENOMIC DNA]</scope>
    <source>
        <strain evidence="3 4">3-C-1</strain>
    </source>
</reference>
<dbReference type="CDD" id="cd07185">
    <property type="entry name" value="OmpA_C-like"/>
    <property type="match status" value="1"/>
</dbReference>
<evidence type="ECO:0000313" key="4">
    <source>
        <dbReference type="Proteomes" id="UP000006755"/>
    </source>
</evidence>
<dbReference type="InterPro" id="IPR006665">
    <property type="entry name" value="OmpA-like"/>
</dbReference>
<dbReference type="Gene3D" id="3.30.1330.60">
    <property type="entry name" value="OmpA-like domain"/>
    <property type="match status" value="1"/>
</dbReference>
<dbReference type="PROSITE" id="PS51123">
    <property type="entry name" value="OMPA_2"/>
    <property type="match status" value="1"/>
</dbReference>
<sequence length="252" mass="27982">MDKVAWQFTGDHFVCTLALPVKDFGEARFVRHAGEALAFQVQPSVRPSTSKGVSLSWHNAPWQPAFQSPVHAAAATLPLHFGEGESKALLSALDKGQWGLVTLPREALELPSVKWREGSSAFRRCLDEQAPMSYRQARDIALFYQPGERALTLEQRQLLGRLARYVKLDKAVGQVLVDAYTDDTGSHLGNLQLARERAADVKAALKEAGMADKLIQTRAHGDRYPATKNQNATDRQKNRLVTIRVVRTRTGK</sequence>
<gene>
    <name evidence="3" type="ORF">B3C1_09093</name>
</gene>
<evidence type="ECO:0000259" key="2">
    <source>
        <dbReference type="PROSITE" id="PS51123"/>
    </source>
</evidence>
<keyword evidence="1" id="KW-0472">Membrane</keyword>